<reference evidence="3" key="1">
    <citation type="submission" date="2022-11" db="UniProtKB">
        <authorList>
            <consortium name="WormBaseParasite"/>
        </authorList>
    </citation>
    <scope>IDENTIFICATION</scope>
</reference>
<feature type="compositionally biased region" description="Low complexity" evidence="1">
    <location>
        <begin position="235"/>
        <end position="249"/>
    </location>
</feature>
<dbReference type="AlphaFoldDB" id="A0A915E633"/>
<evidence type="ECO:0000313" key="2">
    <source>
        <dbReference type="Proteomes" id="UP000887574"/>
    </source>
</evidence>
<feature type="compositionally biased region" description="Polar residues" evidence="1">
    <location>
        <begin position="258"/>
        <end position="271"/>
    </location>
</feature>
<dbReference type="Proteomes" id="UP000887574">
    <property type="component" value="Unplaced"/>
</dbReference>
<feature type="region of interest" description="Disordered" evidence="1">
    <location>
        <begin position="22"/>
        <end position="62"/>
    </location>
</feature>
<dbReference type="WBParaSite" id="jg26166">
    <property type="protein sequence ID" value="jg26166"/>
    <property type="gene ID" value="jg26166"/>
</dbReference>
<feature type="compositionally biased region" description="Low complexity" evidence="1">
    <location>
        <begin position="291"/>
        <end position="312"/>
    </location>
</feature>
<feature type="region of interest" description="Disordered" evidence="1">
    <location>
        <begin position="235"/>
        <end position="273"/>
    </location>
</feature>
<evidence type="ECO:0000256" key="1">
    <source>
        <dbReference type="SAM" id="MobiDB-lite"/>
    </source>
</evidence>
<protein>
    <submittedName>
        <fullName evidence="3">Uncharacterized protein</fullName>
    </submittedName>
</protein>
<sequence>MSYLSALPHYYSPYSVPYTPDTPIHKGTGCQQTDTKGSSARRRRSSHQSEERSPFANIHPETLQHATARLRKTQYREPLLSPGPAEQTLRRPDQLADRRHWEDFAFDVPVDQHRTREPIHDANSGAPQSVPIGLGVGYTHSINHTLPMSQPLPTPSPNFVNNNGNGGGAPLLLIRIPTVPPLLLQITTKIIVLSNRLNYLWLQVLIISGGGNGGGGVTSSSSSYSVFSNNNSSPYVYSQQQQPSSSAFSRPPPPQQQTFNSAFQSSGSRGSNLIMDPQARIRQYATQTPASSITPLQQQQPSSQPLVSPTTVKKTSSYNTNSLAKELRDSGLTERQKYCNQFQTSLLPNNISQGPNSTIHNLYQETKQYTGAVSDP</sequence>
<organism evidence="2 3">
    <name type="scientific">Ditylenchus dipsaci</name>
    <dbReference type="NCBI Taxonomy" id="166011"/>
    <lineage>
        <taxon>Eukaryota</taxon>
        <taxon>Metazoa</taxon>
        <taxon>Ecdysozoa</taxon>
        <taxon>Nematoda</taxon>
        <taxon>Chromadorea</taxon>
        <taxon>Rhabditida</taxon>
        <taxon>Tylenchina</taxon>
        <taxon>Tylenchomorpha</taxon>
        <taxon>Sphaerularioidea</taxon>
        <taxon>Anguinidae</taxon>
        <taxon>Anguininae</taxon>
        <taxon>Ditylenchus</taxon>
    </lineage>
</organism>
<name>A0A915E633_9BILA</name>
<keyword evidence="2" id="KW-1185">Reference proteome</keyword>
<accession>A0A915E633</accession>
<feature type="region of interest" description="Disordered" evidence="1">
    <location>
        <begin position="287"/>
        <end position="320"/>
    </location>
</feature>
<evidence type="ECO:0000313" key="3">
    <source>
        <dbReference type="WBParaSite" id="jg26166"/>
    </source>
</evidence>
<proteinExistence type="predicted"/>